<dbReference type="GO" id="GO:0016740">
    <property type="term" value="F:transferase activity"/>
    <property type="evidence" value="ECO:0007669"/>
    <property type="project" value="UniProtKB-KW"/>
</dbReference>
<dbReference type="PANTHER" id="PTHR48090:SF7">
    <property type="entry name" value="RFBJ PROTEIN"/>
    <property type="match status" value="1"/>
</dbReference>
<evidence type="ECO:0000259" key="1">
    <source>
        <dbReference type="Pfam" id="PF00535"/>
    </source>
</evidence>
<dbReference type="InterPro" id="IPR029044">
    <property type="entry name" value="Nucleotide-diphossugar_trans"/>
</dbReference>
<organism evidence="2">
    <name type="scientific">sediment metagenome</name>
    <dbReference type="NCBI Taxonomy" id="749907"/>
    <lineage>
        <taxon>unclassified sequences</taxon>
        <taxon>metagenomes</taxon>
        <taxon>ecological metagenomes</taxon>
    </lineage>
</organism>
<dbReference type="SUPFAM" id="SSF53448">
    <property type="entry name" value="Nucleotide-diphospho-sugar transferases"/>
    <property type="match status" value="1"/>
</dbReference>
<accession>D9PF28</accession>
<keyword evidence="2" id="KW-0808">Transferase</keyword>
<dbReference type="EMBL" id="ADZX01000009">
    <property type="protein sequence ID" value="EFK97822.1"/>
    <property type="molecule type" value="Genomic_DNA"/>
</dbReference>
<proteinExistence type="predicted"/>
<reference evidence="2" key="1">
    <citation type="submission" date="2010-07" db="EMBL/GenBank/DDBJ databases">
        <authorList>
            <consortium name="CONSOLIDER consortium CSD2007-00005"/>
            <person name="Guazzaroni M.-E."/>
            <person name="Richter M."/>
            <person name="Garcia-Salamanca A."/>
            <person name="Yarza P."/>
            <person name="Ferrer M."/>
        </authorList>
    </citation>
    <scope>NUCLEOTIDE SEQUENCE</scope>
</reference>
<dbReference type="CDD" id="cd04179">
    <property type="entry name" value="DPM_DPG-synthase_like"/>
    <property type="match status" value="1"/>
</dbReference>
<gene>
    <name evidence="2" type="ORF">LDC_0106</name>
</gene>
<dbReference type="PANTHER" id="PTHR48090">
    <property type="entry name" value="UNDECAPRENYL-PHOSPHATE 4-DEOXY-4-FORMAMIDO-L-ARABINOSE TRANSFERASE-RELATED"/>
    <property type="match status" value="1"/>
</dbReference>
<dbReference type="Pfam" id="PF00535">
    <property type="entry name" value="Glycos_transf_2"/>
    <property type="match status" value="1"/>
</dbReference>
<sequence length="246" mass="27624">MLNNKKIIVVLPAYKAEATVKKTYDEIDRSIVDEVILVDDKSNDHTADIAKSLGIQVFVHSQNKGYGGNQKTCYTEALNLGADIVVMLHPDYQYTPKLLIAMASMIAYGEYDMVLGSRILAQSAIKGGMPLYKYISNRMLTAVENLLLGAKFSEYHTGYRAYTSEVLKSIPYHKNSDDFVFDNQFVVQAVYKKFKIGEMSCPAKYFREASSINFSRSVKYGFGVLGCAMAYQLHKLGIVKISWLET</sequence>
<dbReference type="InterPro" id="IPR001173">
    <property type="entry name" value="Glyco_trans_2-like"/>
</dbReference>
<comment type="caution">
    <text evidence="2">The sequence shown here is derived from an EMBL/GenBank/DDBJ whole genome shotgun (WGS) entry which is preliminary data.</text>
</comment>
<reference evidence="2" key="2">
    <citation type="journal article" date="2011" name="Microb. Ecol.">
        <title>Taxonomic and Functional Metagenomic Profiling of the Microbial Community in the Anoxic Sediment of a Sub-saline Shallow Lake (Laguna de Carrizo, Central Spain).</title>
        <authorList>
            <person name="Ferrer M."/>
            <person name="Guazzaroni M.E."/>
            <person name="Richter M."/>
            <person name="Garcia-Salamanca A."/>
            <person name="Yarza P."/>
            <person name="Suarez-Suarez A."/>
            <person name="Solano J."/>
            <person name="Alcaide M."/>
            <person name="van Dillewijn P."/>
            <person name="Molina-Henares M.A."/>
            <person name="Lopez-Cortes N."/>
            <person name="Al-Ramahi Y."/>
            <person name="Guerrero C."/>
            <person name="Acosta A."/>
            <person name="de Eugenio L.I."/>
            <person name="Martinez V."/>
            <person name="Marques S."/>
            <person name="Rojo F."/>
            <person name="Santero E."/>
            <person name="Genilloud O."/>
            <person name="Perez-Perez J."/>
            <person name="Rossello-Mora R."/>
            <person name="Ramos J.L."/>
        </authorList>
    </citation>
    <scope>NUCLEOTIDE SEQUENCE</scope>
</reference>
<protein>
    <submittedName>
        <fullName evidence="2">Glycosyl transferase family 2</fullName>
        <ecNumber evidence="2">2.-.-.-</ecNumber>
    </submittedName>
</protein>
<evidence type="ECO:0000313" key="2">
    <source>
        <dbReference type="EMBL" id="EFK97822.1"/>
    </source>
</evidence>
<dbReference type="EC" id="2.-.-.-" evidence="2"/>
<feature type="domain" description="Glycosyltransferase 2-like" evidence="1">
    <location>
        <begin position="9"/>
        <end position="168"/>
    </location>
</feature>
<dbReference type="InterPro" id="IPR050256">
    <property type="entry name" value="Glycosyltransferase_2"/>
</dbReference>
<dbReference type="Gene3D" id="3.90.550.10">
    <property type="entry name" value="Spore Coat Polysaccharide Biosynthesis Protein SpsA, Chain A"/>
    <property type="match status" value="1"/>
</dbReference>
<dbReference type="AlphaFoldDB" id="D9PF28"/>
<name>D9PF28_9ZZZZ</name>